<evidence type="ECO:0000313" key="2">
    <source>
        <dbReference type="EMBL" id="CAI8045468.1"/>
    </source>
</evidence>
<name>A0AA35TDA0_GEOBA</name>
<feature type="domain" description="NHR" evidence="1">
    <location>
        <begin position="16"/>
        <end position="193"/>
    </location>
</feature>
<reference evidence="2" key="1">
    <citation type="submission" date="2023-03" db="EMBL/GenBank/DDBJ databases">
        <authorList>
            <person name="Steffen K."/>
            <person name="Cardenas P."/>
        </authorList>
    </citation>
    <scope>NUCLEOTIDE SEQUENCE</scope>
</reference>
<dbReference type="EMBL" id="CASHTH010003476">
    <property type="protein sequence ID" value="CAI8045468.1"/>
    <property type="molecule type" value="Genomic_DNA"/>
</dbReference>
<organism evidence="2 3">
    <name type="scientific">Geodia barretti</name>
    <name type="common">Barrett's horny sponge</name>
    <dbReference type="NCBI Taxonomy" id="519541"/>
    <lineage>
        <taxon>Eukaryota</taxon>
        <taxon>Metazoa</taxon>
        <taxon>Porifera</taxon>
        <taxon>Demospongiae</taxon>
        <taxon>Heteroscleromorpha</taxon>
        <taxon>Tetractinellida</taxon>
        <taxon>Astrophorina</taxon>
        <taxon>Geodiidae</taxon>
        <taxon>Geodia</taxon>
    </lineage>
</organism>
<sequence length="286" mass="32652">SEEQELEEKTFLLPAEVQFGYLPVCSSHVEISDDRRSAAKRDPSATYAYGVVYGERPLRGTAEFEVELVSYGTGWSGTLKLGVMRCKTGSCVTDKNIPRYSPEGTHHCVWSSDKLHNRLTDCFTEQHYGEINLDELRAGDRLGMRVSHDGTLEFFVNGRHQGVAAENLYQKGYDVYAVVDHYANCKATRITRSVIYVDIRLQDICLRKIALWYASVLEREEVVWGDQYVPAVSEEGESRQSDLSRRRKRRRQWREWSLADLPGCRTQWLEVGADPSTPAGRVCCER</sequence>
<dbReference type="SUPFAM" id="SSF49899">
    <property type="entry name" value="Concanavalin A-like lectins/glucanases"/>
    <property type="match status" value="1"/>
</dbReference>
<dbReference type="PROSITE" id="PS51065">
    <property type="entry name" value="NHR"/>
    <property type="match status" value="1"/>
</dbReference>
<dbReference type="Gene3D" id="2.60.120.920">
    <property type="match status" value="1"/>
</dbReference>
<dbReference type="InterPro" id="IPR037962">
    <property type="entry name" value="Neuralized"/>
</dbReference>
<evidence type="ECO:0000313" key="3">
    <source>
        <dbReference type="Proteomes" id="UP001174909"/>
    </source>
</evidence>
<feature type="non-terminal residue" evidence="2">
    <location>
        <position position="286"/>
    </location>
</feature>
<proteinExistence type="predicted"/>
<dbReference type="PANTHER" id="PTHR12429:SF8">
    <property type="entry name" value="NEURALIZED-LIKE PROTEIN 2"/>
    <property type="match status" value="1"/>
</dbReference>
<keyword evidence="3" id="KW-1185">Reference proteome</keyword>
<evidence type="ECO:0000259" key="1">
    <source>
        <dbReference type="PROSITE" id="PS51065"/>
    </source>
</evidence>
<dbReference type="SMART" id="SM00588">
    <property type="entry name" value="NEUZ"/>
    <property type="match status" value="1"/>
</dbReference>
<dbReference type="AlphaFoldDB" id="A0AA35TDA0"/>
<dbReference type="PANTHER" id="PTHR12429">
    <property type="entry name" value="NEURALIZED"/>
    <property type="match status" value="1"/>
</dbReference>
<comment type="caution">
    <text evidence="2">The sequence shown here is derived from an EMBL/GenBank/DDBJ whole genome shotgun (WGS) entry which is preliminary data.</text>
</comment>
<accession>A0AA35TDA0</accession>
<gene>
    <name evidence="2" type="ORF">GBAR_LOCUS25155</name>
</gene>
<dbReference type="InterPro" id="IPR006573">
    <property type="entry name" value="NHR_dom"/>
</dbReference>
<dbReference type="Proteomes" id="UP001174909">
    <property type="component" value="Unassembled WGS sequence"/>
</dbReference>
<protein>
    <submittedName>
        <fullName evidence="2">Neuralized-like protein 4</fullName>
    </submittedName>
</protein>
<dbReference type="InterPro" id="IPR013320">
    <property type="entry name" value="ConA-like_dom_sf"/>
</dbReference>
<feature type="non-terminal residue" evidence="2">
    <location>
        <position position="1"/>
    </location>
</feature>
<dbReference type="Pfam" id="PF07177">
    <property type="entry name" value="Neuralized"/>
    <property type="match status" value="1"/>
</dbReference>
<dbReference type="InterPro" id="IPR043136">
    <property type="entry name" value="B30.2/SPRY_sf"/>
</dbReference>
<dbReference type="GO" id="GO:0061630">
    <property type="term" value="F:ubiquitin protein ligase activity"/>
    <property type="evidence" value="ECO:0007669"/>
    <property type="project" value="TreeGrafter"/>
</dbReference>